<evidence type="ECO:0000313" key="3">
    <source>
        <dbReference type="Proteomes" id="UP000824109"/>
    </source>
</evidence>
<dbReference type="Pfam" id="PF16387">
    <property type="entry name" value="DUF4996"/>
    <property type="match status" value="1"/>
</dbReference>
<dbReference type="InterPro" id="IPR030395">
    <property type="entry name" value="GP_PDE_dom"/>
</dbReference>
<dbReference type="InterPro" id="IPR032160">
    <property type="entry name" value="DUF4996"/>
</dbReference>
<evidence type="ECO:0000313" key="2">
    <source>
        <dbReference type="EMBL" id="HIU57323.1"/>
    </source>
</evidence>
<dbReference type="InterPro" id="IPR017946">
    <property type="entry name" value="PLC-like_Pdiesterase_TIM-brl"/>
</dbReference>
<comment type="caution">
    <text evidence="2">The sequence shown here is derived from an EMBL/GenBank/DDBJ whole genome shotgun (WGS) entry which is preliminary data.</text>
</comment>
<dbReference type="Gene3D" id="3.20.20.190">
    <property type="entry name" value="Phosphatidylinositol (PI) phosphodiesterase"/>
    <property type="match status" value="1"/>
</dbReference>
<dbReference type="CDD" id="cd08566">
    <property type="entry name" value="GDPD_AtGDE_like"/>
    <property type="match status" value="1"/>
</dbReference>
<dbReference type="SUPFAM" id="SSF51695">
    <property type="entry name" value="PLC-like phosphodiesterases"/>
    <property type="match status" value="1"/>
</dbReference>
<feature type="domain" description="GP-PDE" evidence="1">
    <location>
        <begin position="9"/>
        <end position="265"/>
    </location>
</feature>
<dbReference type="PANTHER" id="PTHR46211">
    <property type="entry name" value="GLYCEROPHOSPHORYL DIESTER PHOSPHODIESTERASE"/>
    <property type="match status" value="1"/>
</dbReference>
<reference evidence="2" key="1">
    <citation type="submission" date="2020-10" db="EMBL/GenBank/DDBJ databases">
        <authorList>
            <person name="Gilroy R."/>
        </authorList>
    </citation>
    <scope>NUCLEOTIDE SEQUENCE</scope>
    <source>
        <strain evidence="2">USAMLcec3-3695</strain>
    </source>
</reference>
<dbReference type="PANTHER" id="PTHR46211:SF1">
    <property type="entry name" value="GLYCEROPHOSPHODIESTER PHOSPHODIESTERASE, CYTOPLASMIC"/>
    <property type="match status" value="1"/>
</dbReference>
<accession>A0A9D1SF38</accession>
<sequence>MFNKQNGMPLIAAHRGACGGNIPCNTIAAFDAAIAQGADIIELDVSHSSDGKLFVFHPGMEKPHLNCNKPLSELTASEIEKLRYMNFDSVYTQFGISRLEDVLEHLKGRCIVNIDKFCYNIVPVTKLVRELGMQEQVLVKTGPVKEQIDLIEKTAPEIPYMLMIRHKDEITDEMLKRPLNYVGVEALYSDDSEPIAAKEYVDAMHKKNLIVWGNSIVYDINDVIAGGHNDDISAAGDPDNGWGWLIDRGYDIIQTDWVMMLKAYMKNR</sequence>
<protein>
    <submittedName>
        <fullName evidence="2">Glycerophosphodiester phosphodiesterase family protein</fullName>
    </submittedName>
</protein>
<evidence type="ECO:0000259" key="1">
    <source>
        <dbReference type="PROSITE" id="PS51704"/>
    </source>
</evidence>
<dbReference type="EMBL" id="DVNB01000060">
    <property type="protein sequence ID" value="HIU57323.1"/>
    <property type="molecule type" value="Genomic_DNA"/>
</dbReference>
<organism evidence="2 3">
    <name type="scientific">Candidatus Ornithomonoglobus merdipullorum</name>
    <dbReference type="NCBI Taxonomy" id="2840895"/>
    <lineage>
        <taxon>Bacteria</taxon>
        <taxon>Bacillati</taxon>
        <taxon>Bacillota</taxon>
        <taxon>Clostridia</taxon>
        <taxon>Candidatus Ornithomonoglobus</taxon>
    </lineage>
</organism>
<dbReference type="PROSITE" id="PS51704">
    <property type="entry name" value="GP_PDE"/>
    <property type="match status" value="1"/>
</dbReference>
<dbReference type="GO" id="GO:0006629">
    <property type="term" value="P:lipid metabolic process"/>
    <property type="evidence" value="ECO:0007669"/>
    <property type="project" value="InterPro"/>
</dbReference>
<reference evidence="2" key="2">
    <citation type="journal article" date="2021" name="PeerJ">
        <title>Extensive microbial diversity within the chicken gut microbiome revealed by metagenomics and culture.</title>
        <authorList>
            <person name="Gilroy R."/>
            <person name="Ravi A."/>
            <person name="Getino M."/>
            <person name="Pursley I."/>
            <person name="Horton D.L."/>
            <person name="Alikhan N.F."/>
            <person name="Baker D."/>
            <person name="Gharbi K."/>
            <person name="Hall N."/>
            <person name="Watson M."/>
            <person name="Adriaenssens E.M."/>
            <person name="Foster-Nyarko E."/>
            <person name="Jarju S."/>
            <person name="Secka A."/>
            <person name="Antonio M."/>
            <person name="Oren A."/>
            <person name="Chaudhuri R.R."/>
            <person name="La Ragione R."/>
            <person name="Hildebrand F."/>
            <person name="Pallen M.J."/>
        </authorList>
    </citation>
    <scope>NUCLEOTIDE SEQUENCE</scope>
    <source>
        <strain evidence="2">USAMLcec3-3695</strain>
    </source>
</reference>
<gene>
    <name evidence="2" type="ORF">IAA61_05875</name>
</gene>
<dbReference type="GO" id="GO:0008081">
    <property type="term" value="F:phosphoric diester hydrolase activity"/>
    <property type="evidence" value="ECO:0007669"/>
    <property type="project" value="InterPro"/>
</dbReference>
<name>A0A9D1SF38_9FIRM</name>
<dbReference type="AlphaFoldDB" id="A0A9D1SF38"/>
<dbReference type="Proteomes" id="UP000824109">
    <property type="component" value="Unassembled WGS sequence"/>
</dbReference>
<proteinExistence type="predicted"/>